<dbReference type="AlphaFoldDB" id="A0A7S9HCY0"/>
<evidence type="ECO:0000313" key="1">
    <source>
        <dbReference type="EMBL" id="QPG04966.1"/>
    </source>
</evidence>
<keyword evidence="2" id="KW-1185">Reference proteome</keyword>
<organism evidence="1 2">
    <name type="scientific">Salinimonas marina</name>
    <dbReference type="NCBI Taxonomy" id="2785918"/>
    <lineage>
        <taxon>Bacteria</taxon>
        <taxon>Pseudomonadati</taxon>
        <taxon>Pseudomonadota</taxon>
        <taxon>Gammaproteobacteria</taxon>
        <taxon>Alteromonadales</taxon>
        <taxon>Alteromonadaceae</taxon>
        <taxon>Alteromonas/Salinimonas group</taxon>
        <taxon>Salinimonas</taxon>
    </lineage>
</organism>
<protein>
    <recommendedName>
        <fullName evidence="3">Glycosyltransferase</fullName>
    </recommendedName>
</protein>
<reference evidence="1 2" key="1">
    <citation type="submission" date="2020-11" db="EMBL/GenBank/DDBJ databases">
        <title>Complete genome sequence for Salinimonas sp. strain G2-b.</title>
        <authorList>
            <person name="Park S.-J."/>
        </authorList>
    </citation>
    <scope>NUCLEOTIDE SEQUENCE [LARGE SCALE GENOMIC DNA]</scope>
    <source>
        <strain evidence="1 2">G2-b</strain>
    </source>
</reference>
<gene>
    <name evidence="1" type="ORF">IT774_12490</name>
</gene>
<evidence type="ECO:0000313" key="2">
    <source>
        <dbReference type="Proteomes" id="UP000595095"/>
    </source>
</evidence>
<dbReference type="EMBL" id="CP064795">
    <property type="protein sequence ID" value="QPG04966.1"/>
    <property type="molecule type" value="Genomic_DNA"/>
</dbReference>
<dbReference type="RefSeq" id="WP_195810057.1">
    <property type="nucleotide sequence ID" value="NZ_CP064795.1"/>
</dbReference>
<dbReference type="KEGG" id="smaa:IT774_12490"/>
<sequence>MDSLQKNILSALNSIFSHRQISDNDKHILATIEHETEKFDEATRQKFASELLQRALPPDNPVPLYFFLYDCLKDIRLLERGLDFLPARLSLSLFYEVYWNISQRVFTSTVGSAKIHRYLRAQFDDIRQDLNGFLAENGLGQFSPCGRVPKTIAIISPQLLNMRHSPTREAFSLALHLKRYHGCQVYIFNTNAMHYEGNNSLKLVSFSKYHANLELKGAQTTRIDYLDFHEEVNIISFEPGLMTTQKIAGILDTAAKLKVEAVIAHGENLLVMEALYKKLPSLFATTGVVVPFHHCDAYFVPGDLVNEHTLSQARQYQHTGEIMYEGMLVTPEGKAEQPLKREEFGLNETQWLYLVVGTRLSAELTPGFINVIEQTLEAQPDAVVIFAGTPQLSVDKIFSDHLLSAKRLLNIGFHQDLAGVSAMCDVYLNPHRNGGGTSGQTAIINDLPIVTLNYGHVSTLIPNALRAQDWEDYFRQICLHRSPEHYAQVLRQTLSYFAQNSNARAQVERMYNRLCKIALTYSR</sequence>
<dbReference type="SUPFAM" id="SSF53756">
    <property type="entry name" value="UDP-Glycosyltransferase/glycogen phosphorylase"/>
    <property type="match status" value="1"/>
</dbReference>
<proteinExistence type="predicted"/>
<accession>A0A7S9HCY0</accession>
<name>A0A7S9HCY0_9ALTE</name>
<dbReference type="Proteomes" id="UP000595095">
    <property type="component" value="Chromosome"/>
</dbReference>
<evidence type="ECO:0008006" key="3">
    <source>
        <dbReference type="Google" id="ProtNLM"/>
    </source>
</evidence>
<dbReference type="Gene3D" id="3.40.50.2000">
    <property type="entry name" value="Glycogen Phosphorylase B"/>
    <property type="match status" value="1"/>
</dbReference>